<proteinExistence type="predicted"/>
<protein>
    <submittedName>
        <fullName evidence="2">Uncharacterized protein</fullName>
    </submittedName>
</protein>
<reference evidence="2" key="1">
    <citation type="submission" date="2020-08" db="EMBL/GenBank/DDBJ databases">
        <title>Multicomponent nature underlies the extraordinary mechanical properties of spider dragline silk.</title>
        <authorList>
            <person name="Kono N."/>
            <person name="Nakamura H."/>
            <person name="Mori M."/>
            <person name="Yoshida Y."/>
            <person name="Ohtoshi R."/>
            <person name="Malay A.D."/>
            <person name="Moran D.A.P."/>
            <person name="Tomita M."/>
            <person name="Numata K."/>
            <person name="Arakawa K."/>
        </authorList>
    </citation>
    <scope>NUCLEOTIDE SEQUENCE</scope>
</reference>
<dbReference type="OrthoDB" id="6769507at2759"/>
<sequence>MKTDVLGDEGPKPQPGHFVFILRFPKDSFPQHFSGELTDWLRFHKKVKGTPGRDRRGMAFPGKNPKKSWARDKILESFRRP</sequence>
<evidence type="ECO:0000256" key="1">
    <source>
        <dbReference type="SAM" id="MobiDB-lite"/>
    </source>
</evidence>
<comment type="caution">
    <text evidence="2">The sequence shown here is derived from an EMBL/GenBank/DDBJ whole genome shotgun (WGS) entry which is preliminary data.</text>
</comment>
<dbReference type="EMBL" id="BMAV01002029">
    <property type="protein sequence ID" value="GFY40651.1"/>
    <property type="molecule type" value="Genomic_DNA"/>
</dbReference>
<gene>
    <name evidence="2" type="ORF">TNIN_24551</name>
</gene>
<feature type="region of interest" description="Disordered" evidence="1">
    <location>
        <begin position="48"/>
        <end position="81"/>
    </location>
</feature>
<name>A0A8X7BQ81_9ARAC</name>
<feature type="compositionally biased region" description="Basic and acidic residues" evidence="1">
    <location>
        <begin position="69"/>
        <end position="81"/>
    </location>
</feature>
<organism evidence="2 3">
    <name type="scientific">Trichonephila inaurata madagascariensis</name>
    <dbReference type="NCBI Taxonomy" id="2747483"/>
    <lineage>
        <taxon>Eukaryota</taxon>
        <taxon>Metazoa</taxon>
        <taxon>Ecdysozoa</taxon>
        <taxon>Arthropoda</taxon>
        <taxon>Chelicerata</taxon>
        <taxon>Arachnida</taxon>
        <taxon>Araneae</taxon>
        <taxon>Araneomorphae</taxon>
        <taxon>Entelegynae</taxon>
        <taxon>Araneoidea</taxon>
        <taxon>Nephilidae</taxon>
        <taxon>Trichonephila</taxon>
        <taxon>Trichonephila inaurata</taxon>
    </lineage>
</organism>
<keyword evidence="3" id="KW-1185">Reference proteome</keyword>
<accession>A0A8X7BQ81</accession>
<evidence type="ECO:0000313" key="2">
    <source>
        <dbReference type="EMBL" id="GFY40651.1"/>
    </source>
</evidence>
<dbReference type="AlphaFoldDB" id="A0A8X7BQ81"/>
<evidence type="ECO:0000313" key="3">
    <source>
        <dbReference type="Proteomes" id="UP000886998"/>
    </source>
</evidence>
<dbReference type="Proteomes" id="UP000886998">
    <property type="component" value="Unassembled WGS sequence"/>
</dbReference>